<evidence type="ECO:0000313" key="9">
    <source>
        <dbReference type="EMBL" id="KAI3425914.1"/>
    </source>
</evidence>
<feature type="region of interest" description="Disordered" evidence="7">
    <location>
        <begin position="1"/>
        <end position="23"/>
    </location>
</feature>
<protein>
    <recommendedName>
        <fullName evidence="11">Chromate transporter</fullName>
    </recommendedName>
</protein>
<feature type="transmembrane region" description="Helical" evidence="8">
    <location>
        <begin position="327"/>
        <end position="346"/>
    </location>
</feature>
<reference evidence="9" key="2">
    <citation type="submission" date="2020-11" db="EMBL/GenBank/DDBJ databases">
        <authorList>
            <person name="Cecchin M."/>
            <person name="Marcolungo L."/>
            <person name="Rossato M."/>
            <person name="Girolomoni L."/>
            <person name="Cosentino E."/>
            <person name="Cuine S."/>
            <person name="Li-Beisson Y."/>
            <person name="Delledonne M."/>
            <person name="Ballottari M."/>
        </authorList>
    </citation>
    <scope>NUCLEOTIDE SEQUENCE</scope>
    <source>
        <strain evidence="9">211/11P</strain>
        <tissue evidence="9">Whole cell</tissue>
    </source>
</reference>
<dbReference type="OrthoDB" id="2160638at2759"/>
<evidence type="ECO:0000256" key="2">
    <source>
        <dbReference type="ARBA" id="ARBA00005262"/>
    </source>
</evidence>
<dbReference type="EMBL" id="SIDB01000011">
    <property type="protein sequence ID" value="KAI3425914.1"/>
    <property type="molecule type" value="Genomic_DNA"/>
</dbReference>
<feature type="region of interest" description="Disordered" evidence="7">
    <location>
        <begin position="53"/>
        <end position="91"/>
    </location>
</feature>
<feature type="transmembrane region" description="Helical" evidence="8">
    <location>
        <begin position="204"/>
        <end position="228"/>
    </location>
</feature>
<feature type="transmembrane region" description="Helical" evidence="8">
    <location>
        <begin position="504"/>
        <end position="525"/>
    </location>
</feature>
<accession>A0A9D4THN8</accession>
<reference evidence="9" key="1">
    <citation type="journal article" date="2019" name="Plant J.">
        <title>Chlorella vulgaris genome assembly and annotation reveals the molecular basis for metabolic acclimation to high light conditions.</title>
        <authorList>
            <person name="Cecchin M."/>
            <person name="Marcolungo L."/>
            <person name="Rossato M."/>
            <person name="Girolomoni L."/>
            <person name="Cosentino E."/>
            <person name="Cuine S."/>
            <person name="Li-Beisson Y."/>
            <person name="Delledonne M."/>
            <person name="Ballottari M."/>
        </authorList>
    </citation>
    <scope>NUCLEOTIDE SEQUENCE</scope>
    <source>
        <strain evidence="9">211/11P</strain>
    </source>
</reference>
<feature type="transmembrane region" description="Helical" evidence="8">
    <location>
        <begin position="390"/>
        <end position="413"/>
    </location>
</feature>
<name>A0A9D4THN8_CHLVU</name>
<evidence type="ECO:0000256" key="4">
    <source>
        <dbReference type="ARBA" id="ARBA00022692"/>
    </source>
</evidence>
<evidence type="ECO:0008006" key="11">
    <source>
        <dbReference type="Google" id="ProtNLM"/>
    </source>
</evidence>
<sequence length="528" mass="55165">MTLSPGNTELSAAPRDVDVEAQQAPADVVATGLTAAGGGPAVLPLADDRVPQQLGLVHRSNTGGSQVPLDPNAKSNGGSEKPADSDGGSEEPEIAEASYFDIMKYFGILGWTAFGGPAAHIAMFQKLFVDKLRWCTYLVFTELLMLGQCMPGPTSTQMGFALGVLKKGLSGGLLSGVLFQGPGFLILAILGWVASKVLDKPPEWLLSVVSGLAAAGVALVASAAMGLVKNICKDRLAQVLCTGAAVVAYYYPKPWTFPSLIVIGGLVTLVFKRKEVVKVSDLNAGVNKLGFNKVGGGILLASWIVVLVVVVVLAGRIDYADAKELHWFATFYRTGSVIFGGGQVVLPMLYNDMVDRVCTTIPANGTTPAIEDCKDSPDSWMSTEQFNAGLALAQAMPGPLFNFAAYLGAVIAQNAGVNAIIGVLLCWVGLFAPGIIIIFGILPFWGTFRRFQVYRHALPGLNSAAVGLIVASVFQLTFSALDVSPHPITSVCVGILAYGATDVLAVPAPIVVLGGGVIGVIAWAADMK</sequence>
<feature type="transmembrane region" description="Helical" evidence="8">
    <location>
        <begin position="257"/>
        <end position="273"/>
    </location>
</feature>
<evidence type="ECO:0000256" key="5">
    <source>
        <dbReference type="ARBA" id="ARBA00022989"/>
    </source>
</evidence>
<feature type="transmembrane region" description="Helical" evidence="8">
    <location>
        <begin position="457"/>
        <end position="478"/>
    </location>
</feature>
<dbReference type="AlphaFoldDB" id="A0A9D4THN8"/>
<dbReference type="GO" id="GO:0015109">
    <property type="term" value="F:chromate transmembrane transporter activity"/>
    <property type="evidence" value="ECO:0007669"/>
    <property type="project" value="InterPro"/>
</dbReference>
<evidence type="ECO:0000256" key="6">
    <source>
        <dbReference type="ARBA" id="ARBA00023136"/>
    </source>
</evidence>
<keyword evidence="6 8" id="KW-0472">Membrane</keyword>
<evidence type="ECO:0000256" key="7">
    <source>
        <dbReference type="SAM" id="MobiDB-lite"/>
    </source>
</evidence>
<dbReference type="PANTHER" id="PTHR33567">
    <property type="entry name" value="CHROMATE ION TRANSPORTER (EUROFUNG)"/>
    <property type="match status" value="1"/>
</dbReference>
<feature type="transmembrane region" description="Helical" evidence="8">
    <location>
        <begin position="172"/>
        <end position="192"/>
    </location>
</feature>
<keyword evidence="4 8" id="KW-0812">Transmembrane</keyword>
<comment type="similarity">
    <text evidence="2">Belongs to the chromate ion transporter (CHR) (TC 2.A.51) family.</text>
</comment>
<feature type="transmembrane region" description="Helical" evidence="8">
    <location>
        <begin position="419"/>
        <end position="445"/>
    </location>
</feature>
<dbReference type="GO" id="GO:0005886">
    <property type="term" value="C:plasma membrane"/>
    <property type="evidence" value="ECO:0007669"/>
    <property type="project" value="UniProtKB-SubCell"/>
</dbReference>
<gene>
    <name evidence="9" type="ORF">D9Q98_007886</name>
</gene>
<evidence type="ECO:0000256" key="3">
    <source>
        <dbReference type="ARBA" id="ARBA00022475"/>
    </source>
</evidence>
<keyword evidence="5 8" id="KW-1133">Transmembrane helix</keyword>
<comment type="caution">
    <text evidence="9">The sequence shown here is derived from an EMBL/GenBank/DDBJ whole genome shotgun (WGS) entry which is preliminary data.</text>
</comment>
<evidence type="ECO:0000256" key="8">
    <source>
        <dbReference type="SAM" id="Phobius"/>
    </source>
</evidence>
<organism evidence="9 10">
    <name type="scientific">Chlorella vulgaris</name>
    <name type="common">Green alga</name>
    <dbReference type="NCBI Taxonomy" id="3077"/>
    <lineage>
        <taxon>Eukaryota</taxon>
        <taxon>Viridiplantae</taxon>
        <taxon>Chlorophyta</taxon>
        <taxon>core chlorophytes</taxon>
        <taxon>Trebouxiophyceae</taxon>
        <taxon>Chlorellales</taxon>
        <taxon>Chlorellaceae</taxon>
        <taxon>Chlorella clade</taxon>
        <taxon>Chlorella</taxon>
    </lineage>
</organism>
<proteinExistence type="inferred from homology"/>
<dbReference type="InterPro" id="IPR003370">
    <property type="entry name" value="Chromate_transpt"/>
</dbReference>
<dbReference type="Pfam" id="PF02417">
    <property type="entry name" value="Chromate_transp"/>
    <property type="match status" value="2"/>
</dbReference>
<keyword evidence="10" id="KW-1185">Reference proteome</keyword>
<keyword evidence="3" id="KW-1003">Cell membrane</keyword>
<feature type="compositionally biased region" description="Polar residues" evidence="7">
    <location>
        <begin position="1"/>
        <end position="10"/>
    </location>
</feature>
<evidence type="ECO:0000256" key="1">
    <source>
        <dbReference type="ARBA" id="ARBA00004651"/>
    </source>
</evidence>
<feature type="transmembrane region" description="Helical" evidence="8">
    <location>
        <begin position="294"/>
        <end position="315"/>
    </location>
</feature>
<comment type="subcellular location">
    <subcellularLocation>
        <location evidence="1">Cell membrane</location>
        <topology evidence="1">Multi-pass membrane protein</topology>
    </subcellularLocation>
</comment>
<dbReference type="PANTHER" id="PTHR33567:SF3">
    <property type="entry name" value="CHROMATE ION TRANSPORTER (EUROFUNG)"/>
    <property type="match status" value="1"/>
</dbReference>
<evidence type="ECO:0000313" key="10">
    <source>
        <dbReference type="Proteomes" id="UP001055712"/>
    </source>
</evidence>
<dbReference type="Proteomes" id="UP001055712">
    <property type="component" value="Unassembled WGS sequence"/>
</dbReference>